<dbReference type="EMBL" id="MH059636">
    <property type="protein sequence ID" value="AWD90415.1"/>
    <property type="molecule type" value="Genomic_DNA"/>
</dbReference>
<accession>A0A2S1GM07</accession>
<dbReference type="GeneID" id="65112848"/>
<organism evidence="1 2">
    <name type="scientific">Erwinia phage Cronus</name>
    <dbReference type="NCBI Taxonomy" id="2163633"/>
    <lineage>
        <taxon>Viruses</taxon>
        <taxon>Duplodnaviria</taxon>
        <taxon>Heunggongvirae</taxon>
        <taxon>Uroviricota</taxon>
        <taxon>Caudoviricetes</taxon>
        <taxon>Pantevenvirales</taxon>
        <taxon>Straboviridae</taxon>
        <taxon>Tevenvirinae</taxon>
        <taxon>Risoevirus</taxon>
        <taxon>Risoevirus cronus</taxon>
        <taxon>Roskildevirus cronus</taxon>
    </lineage>
</organism>
<dbReference type="Proteomes" id="UP000246316">
    <property type="component" value="Segment"/>
</dbReference>
<reference evidence="1" key="1">
    <citation type="submission" date="2018-03" db="EMBL/GenBank/DDBJ databases">
        <title>Phage therapy in agriculture - a green tech approach to combat plant pathogenic bacteria.</title>
        <authorList>
            <person name="Carstens A.B."/>
            <person name="Djurhuus A.M."/>
            <person name="Hansen L.H."/>
        </authorList>
    </citation>
    <scope>NUCLEOTIDE SEQUENCE [LARGE SCALE GENOMIC DNA]</scope>
</reference>
<proteinExistence type="predicted"/>
<evidence type="ECO:0000313" key="1">
    <source>
        <dbReference type="EMBL" id="AWD90415.1"/>
    </source>
</evidence>
<name>A0A2S1GM07_9CAUD</name>
<sequence length="494" mass="52953">MADLKAGTTVGGAMVWTQGNFPLFPSGNTLLYRDYTVYTTNDKPQAADNDFVSKAQGGTFEKTITMKGSVSSATMMQLQGTAVGTQYALTDSAGALTGSNYQIYAQGDQFKFRAPNTVAAGLIDVLIWTNPTKRFDLSGNLYVSGSVYNLYDSTGGIFYSPKNKPVAADVGLGNVTNDAQLKIASNLSDVANVDTARTNISAAKSGTNSDITSLTALTSITKGLTLSSTLTVSGATTVNNTLNVTQASTFNSTVGITGNTTIGGNTYISGLATVAGTLGVTGRTTLTGLTINHTTANWLDITGAYSPTTNQYMTNGIRIWNRENRLVDLYNFESVGNYSALTVHVYNSANSNEAGAYYEFRNSGLFVAPSISSNTTIAAGADIRARGSMYVGNGDTRMAHDGNIWGTRWNGSGEWLYDWMNRTYLNDIFLGGQQWWNTPVGPNTRRDWALGSGSVCTGYTQTDEGSYHIWIDGMFYRQIWKRYANGAQAIIAST</sequence>
<dbReference type="Gene3D" id="6.20.70.20">
    <property type="match status" value="1"/>
</dbReference>
<protein>
    <submittedName>
        <fullName evidence="1">Tail fiber protein</fullName>
    </submittedName>
</protein>
<dbReference type="KEGG" id="vg:65112848"/>
<evidence type="ECO:0000313" key="2">
    <source>
        <dbReference type="Proteomes" id="UP000246316"/>
    </source>
</evidence>
<keyword evidence="2" id="KW-1185">Reference proteome</keyword>
<dbReference type="RefSeq" id="YP_010095214.1">
    <property type="nucleotide sequence ID" value="NC_055743.1"/>
</dbReference>